<reference evidence="1 2" key="1">
    <citation type="submission" date="2024-06" db="EMBL/GenBank/DDBJ databases">
        <title>A chromosome level genome sequence of Diviner's sage (Salvia divinorum).</title>
        <authorList>
            <person name="Ford S.A."/>
            <person name="Ro D.-K."/>
            <person name="Ness R.W."/>
            <person name="Phillips M.A."/>
        </authorList>
    </citation>
    <scope>NUCLEOTIDE SEQUENCE [LARGE SCALE GENOMIC DNA]</scope>
    <source>
        <strain evidence="1">SAF-2024a</strain>
        <tissue evidence="1">Leaf</tissue>
    </source>
</reference>
<dbReference type="Gene3D" id="3.90.1150.10">
    <property type="entry name" value="Aspartate Aminotransferase, domain 1"/>
    <property type="match status" value="1"/>
</dbReference>
<keyword evidence="2" id="KW-1185">Reference proteome</keyword>
<dbReference type="PANTHER" id="PTHR14237">
    <property type="entry name" value="MOLYBDOPTERIN COFACTOR SULFURASE MOSC"/>
    <property type="match status" value="1"/>
</dbReference>
<accession>A0ABD1I3E5</accession>
<protein>
    <submittedName>
        <fullName evidence="1">Molybdenum cofactor sulfurtransferase</fullName>
        <ecNumber evidence="1">2.8.1.9</ecNumber>
    </submittedName>
</protein>
<dbReference type="InterPro" id="IPR015422">
    <property type="entry name" value="PyrdxlP-dep_Trfase_small"/>
</dbReference>
<organism evidence="1 2">
    <name type="scientific">Salvia divinorum</name>
    <name type="common">Maria pastora</name>
    <name type="synonym">Diviner's sage</name>
    <dbReference type="NCBI Taxonomy" id="28513"/>
    <lineage>
        <taxon>Eukaryota</taxon>
        <taxon>Viridiplantae</taxon>
        <taxon>Streptophyta</taxon>
        <taxon>Embryophyta</taxon>
        <taxon>Tracheophyta</taxon>
        <taxon>Spermatophyta</taxon>
        <taxon>Magnoliopsida</taxon>
        <taxon>eudicotyledons</taxon>
        <taxon>Gunneridae</taxon>
        <taxon>Pentapetalae</taxon>
        <taxon>asterids</taxon>
        <taxon>lamiids</taxon>
        <taxon>Lamiales</taxon>
        <taxon>Lamiaceae</taxon>
        <taxon>Nepetoideae</taxon>
        <taxon>Mentheae</taxon>
        <taxon>Salviinae</taxon>
        <taxon>Salvia</taxon>
        <taxon>Salvia subgen. Calosphace</taxon>
    </lineage>
</organism>
<evidence type="ECO:0000313" key="2">
    <source>
        <dbReference type="Proteomes" id="UP001567538"/>
    </source>
</evidence>
<dbReference type="PANTHER" id="PTHR14237:SF14">
    <property type="entry name" value="PYRIDOXAL PHOSPHATE (PLP)-DEPENDENT TRANSFERASES SUPERFAMILY PROTEIN"/>
    <property type="match status" value="1"/>
</dbReference>
<name>A0ABD1I3E5_SALDI</name>
<gene>
    <name evidence="1" type="ORF">AAHA92_05741</name>
</gene>
<proteinExistence type="predicted"/>
<dbReference type="EMBL" id="JBEAFC010000003">
    <property type="protein sequence ID" value="KAL1563254.1"/>
    <property type="molecule type" value="Genomic_DNA"/>
</dbReference>
<dbReference type="GO" id="GO:0008265">
    <property type="term" value="F:molybdenum cofactor sulfurtransferase activity"/>
    <property type="evidence" value="ECO:0007669"/>
    <property type="project" value="UniProtKB-EC"/>
</dbReference>
<keyword evidence="1" id="KW-0808">Transferase</keyword>
<comment type="caution">
    <text evidence="1">The sequence shown here is derived from an EMBL/GenBank/DDBJ whole genome shotgun (WGS) entry which is preliminary data.</text>
</comment>
<dbReference type="Proteomes" id="UP001567538">
    <property type="component" value="Unassembled WGS sequence"/>
</dbReference>
<dbReference type="AlphaFoldDB" id="A0ABD1I3E5"/>
<evidence type="ECO:0000313" key="1">
    <source>
        <dbReference type="EMBL" id="KAL1563254.1"/>
    </source>
</evidence>
<sequence length="186" mass="20744">MSPNSIDDDDYLSNGECEEQELERGEIICKHLDHINMLGLNKTISQLRFLINWLVHIYGPWIKYERGAAVAFNVRDRSRGLISPEVVQKLAESHGISLGIGILCHIRNIEGSKLCGPLSLEDTTLCKPMANGGKSGFIKVEGVTASLAFLSNFDDVYKLWAFVAKFVDPNFVKEGVLPFVVEECEE</sequence>
<dbReference type="EC" id="2.8.1.9" evidence="1"/>